<keyword evidence="2" id="KW-1185">Reference proteome</keyword>
<evidence type="ECO:0000313" key="1">
    <source>
        <dbReference type="EMBL" id="KAK7311204.1"/>
    </source>
</evidence>
<evidence type="ECO:0000313" key="2">
    <source>
        <dbReference type="Proteomes" id="UP001359559"/>
    </source>
</evidence>
<accession>A0AAN9K6P3</accession>
<proteinExistence type="predicted"/>
<dbReference type="AlphaFoldDB" id="A0AAN9K6P3"/>
<dbReference type="Proteomes" id="UP001359559">
    <property type="component" value="Unassembled WGS sequence"/>
</dbReference>
<name>A0AAN9K6P3_CLITE</name>
<dbReference type="EMBL" id="JAYKXN010000002">
    <property type="protein sequence ID" value="KAK7311204.1"/>
    <property type="molecule type" value="Genomic_DNA"/>
</dbReference>
<comment type="caution">
    <text evidence="1">The sequence shown here is derived from an EMBL/GenBank/DDBJ whole genome shotgun (WGS) entry which is preliminary data.</text>
</comment>
<organism evidence="1 2">
    <name type="scientific">Clitoria ternatea</name>
    <name type="common">Butterfly pea</name>
    <dbReference type="NCBI Taxonomy" id="43366"/>
    <lineage>
        <taxon>Eukaryota</taxon>
        <taxon>Viridiplantae</taxon>
        <taxon>Streptophyta</taxon>
        <taxon>Embryophyta</taxon>
        <taxon>Tracheophyta</taxon>
        <taxon>Spermatophyta</taxon>
        <taxon>Magnoliopsida</taxon>
        <taxon>eudicotyledons</taxon>
        <taxon>Gunneridae</taxon>
        <taxon>Pentapetalae</taxon>
        <taxon>rosids</taxon>
        <taxon>fabids</taxon>
        <taxon>Fabales</taxon>
        <taxon>Fabaceae</taxon>
        <taxon>Papilionoideae</taxon>
        <taxon>50 kb inversion clade</taxon>
        <taxon>NPAAA clade</taxon>
        <taxon>indigoferoid/millettioid clade</taxon>
        <taxon>Phaseoleae</taxon>
        <taxon>Clitoria</taxon>
    </lineage>
</organism>
<reference evidence="1 2" key="1">
    <citation type="submission" date="2024-01" db="EMBL/GenBank/DDBJ databases">
        <title>The genomes of 5 underutilized Papilionoideae crops provide insights into root nodulation and disease resistance.</title>
        <authorList>
            <person name="Yuan L."/>
        </authorList>
    </citation>
    <scope>NUCLEOTIDE SEQUENCE [LARGE SCALE GENOMIC DNA]</scope>
    <source>
        <strain evidence="1">LY-2023</strain>
        <tissue evidence="1">Leaf</tissue>
    </source>
</reference>
<gene>
    <name evidence="1" type="ORF">RJT34_09188</name>
</gene>
<protein>
    <submittedName>
        <fullName evidence="1">Uncharacterized protein</fullName>
    </submittedName>
</protein>
<sequence length="129" mass="14422">MHNALPTNELRRRREAFNVTWDIPTAVKLQKLPCIVLGTPYAREEATLASKPRHGNHAVKLNIEGGGDTDEVWKGGSLAVEEEAYEEAEEEAPKDEAKIQVKHKPSFMFDVYSPHAEGTVWLPKGVDKC</sequence>